<keyword evidence="3" id="KW-1185">Reference proteome</keyword>
<dbReference type="InterPro" id="IPR006674">
    <property type="entry name" value="HD_domain"/>
</dbReference>
<evidence type="ECO:0000259" key="1">
    <source>
        <dbReference type="Pfam" id="PF01966"/>
    </source>
</evidence>
<sequence>MRKKYSLDFYPTTIHFPPESSLSVNQLRQILLPALLNLEGVEQSPQYHPEGDALYHSLQVFELAYNETNDPELWAAALFHDLGKAIDPPHHDLVGAEMLAGLLPSRVIWLVEHHLDLLKHSARTRKKLRGSQQLTDLEQLRRWDLKGRRVDVDVIAPEVALELVLSGLAEIH</sequence>
<proteinExistence type="predicted"/>
<evidence type="ECO:0000313" key="2">
    <source>
        <dbReference type="EMBL" id="ARU59578.1"/>
    </source>
</evidence>
<evidence type="ECO:0000313" key="3">
    <source>
        <dbReference type="Proteomes" id="UP000196027"/>
    </source>
</evidence>
<dbReference type="RefSeq" id="WP_232465226.1">
    <property type="nucleotide sequence ID" value="NZ_CP021425.1"/>
</dbReference>
<dbReference type="Proteomes" id="UP000196027">
    <property type="component" value="Chromosome"/>
</dbReference>
<dbReference type="GO" id="GO:0016740">
    <property type="term" value="F:transferase activity"/>
    <property type="evidence" value="ECO:0007669"/>
    <property type="project" value="UniProtKB-KW"/>
</dbReference>
<dbReference type="KEGG" id="ome:OLMES_5598"/>
<dbReference type="Gene3D" id="1.10.3210.10">
    <property type="entry name" value="Hypothetical protein af1432"/>
    <property type="match status" value="1"/>
</dbReference>
<dbReference type="AlphaFoldDB" id="A0A1Y0IGH7"/>
<protein>
    <submittedName>
        <fullName evidence="2">tRNA nucleotidyltransferase/poly(A) polymerase</fullName>
    </submittedName>
</protein>
<keyword evidence="2" id="KW-0808">Transferase</keyword>
<organism evidence="2 3">
    <name type="scientific">Oleiphilus messinensis</name>
    <dbReference type="NCBI Taxonomy" id="141451"/>
    <lineage>
        <taxon>Bacteria</taxon>
        <taxon>Pseudomonadati</taxon>
        <taxon>Pseudomonadota</taxon>
        <taxon>Gammaproteobacteria</taxon>
        <taxon>Oceanospirillales</taxon>
        <taxon>Oleiphilaceae</taxon>
        <taxon>Oleiphilus</taxon>
    </lineage>
</organism>
<dbReference type="SUPFAM" id="SSF109604">
    <property type="entry name" value="HD-domain/PDEase-like"/>
    <property type="match status" value="1"/>
</dbReference>
<gene>
    <name evidence="2" type="ORF">OLMES_5598</name>
</gene>
<dbReference type="InterPro" id="IPR003607">
    <property type="entry name" value="HD/PDEase_dom"/>
</dbReference>
<feature type="domain" description="HD" evidence="1">
    <location>
        <begin position="54"/>
        <end position="144"/>
    </location>
</feature>
<dbReference type="CDD" id="cd00077">
    <property type="entry name" value="HDc"/>
    <property type="match status" value="1"/>
</dbReference>
<reference evidence="2 3" key="1">
    <citation type="submission" date="2017-05" db="EMBL/GenBank/DDBJ databases">
        <title>Genomic insights into alkan degradation activity of Oleiphilus messinensis.</title>
        <authorList>
            <person name="Kozyavkin S.A."/>
            <person name="Slesarev A.I."/>
            <person name="Golyshin P.N."/>
            <person name="Korzhenkov A."/>
            <person name="Golyshina O.N."/>
            <person name="Toshchakov S.V."/>
        </authorList>
    </citation>
    <scope>NUCLEOTIDE SEQUENCE [LARGE SCALE GENOMIC DNA]</scope>
    <source>
        <strain evidence="2 3">ME102</strain>
    </source>
</reference>
<name>A0A1Y0IGH7_9GAMM</name>
<accession>A0A1Y0IGH7</accession>
<dbReference type="EMBL" id="CP021425">
    <property type="protein sequence ID" value="ARU59578.1"/>
    <property type="molecule type" value="Genomic_DNA"/>
</dbReference>
<dbReference type="Pfam" id="PF01966">
    <property type="entry name" value="HD"/>
    <property type="match status" value="1"/>
</dbReference>